<dbReference type="EMBL" id="JADFTS010000004">
    <property type="protein sequence ID" value="KAF9608828.1"/>
    <property type="molecule type" value="Genomic_DNA"/>
</dbReference>
<dbReference type="Gene3D" id="2.40.330.10">
    <property type="entry name" value="DNA-binding pseudobarrel domain"/>
    <property type="match status" value="2"/>
</dbReference>
<sequence>MSEDMRPQFFKIIHPSLNTTRQLRIPPVFVMHISKEDSRRVVLEGPSGNLWDVKLGKTEDGTFFQNGWQDFVRDHSLGDYEFLVFRYDGSMCFNVHIFDKTGCEKLEGFQEHAISTGTPRKLVESSHKGPGRSPNELVNLPAKRRGRPPREIVESSCKRPSRPPKKLVNLSGKKRGRPPKQFVASTHQCQSKAPQKTQRVMGLEEVALESNKREDTVSSSCKRCLQVKGNLLSRGLLTEEEANLWKNTMSFTSNVPHFMRCLSISTVRTSHVLKIPTDFAKAHFPKCNTEVALEECGGKACAVNFISGKTNAFCGGWAAFVHGNQLEPGDICLFELVGKLKMCVHIFRTCQTSQAHESF</sequence>
<dbReference type="AlphaFoldDB" id="A0A835LUL8"/>
<evidence type="ECO:0000259" key="7">
    <source>
        <dbReference type="PROSITE" id="PS50863"/>
    </source>
</evidence>
<feature type="domain" description="TF-B3" evidence="7">
    <location>
        <begin position="258"/>
        <end position="350"/>
    </location>
</feature>
<evidence type="ECO:0000256" key="4">
    <source>
        <dbReference type="ARBA" id="ARBA00023163"/>
    </source>
</evidence>
<dbReference type="SMART" id="SM01019">
    <property type="entry name" value="B3"/>
    <property type="match status" value="2"/>
</dbReference>
<feature type="compositionally biased region" description="Basic and acidic residues" evidence="6">
    <location>
        <begin position="148"/>
        <end position="157"/>
    </location>
</feature>
<feature type="domain" description="TF-B3" evidence="7">
    <location>
        <begin position="8"/>
        <end position="101"/>
    </location>
</feature>
<protein>
    <recommendedName>
        <fullName evidence="7">TF-B3 domain-containing protein</fullName>
    </recommendedName>
</protein>
<evidence type="ECO:0000256" key="5">
    <source>
        <dbReference type="ARBA" id="ARBA00023242"/>
    </source>
</evidence>
<dbReference type="PANTHER" id="PTHR31391">
    <property type="entry name" value="B3 DOMAIN-CONTAINING PROTEIN OS11G0197600-RELATED"/>
    <property type="match status" value="1"/>
</dbReference>
<dbReference type="CDD" id="cd10017">
    <property type="entry name" value="B3_DNA"/>
    <property type="match status" value="2"/>
</dbReference>
<keyword evidence="4" id="KW-0804">Transcription</keyword>
<keyword evidence="9" id="KW-1185">Reference proteome</keyword>
<organism evidence="8 9">
    <name type="scientific">Coptis chinensis</name>
    <dbReference type="NCBI Taxonomy" id="261450"/>
    <lineage>
        <taxon>Eukaryota</taxon>
        <taxon>Viridiplantae</taxon>
        <taxon>Streptophyta</taxon>
        <taxon>Embryophyta</taxon>
        <taxon>Tracheophyta</taxon>
        <taxon>Spermatophyta</taxon>
        <taxon>Magnoliopsida</taxon>
        <taxon>Ranunculales</taxon>
        <taxon>Ranunculaceae</taxon>
        <taxon>Coptidoideae</taxon>
        <taxon>Coptis</taxon>
    </lineage>
</organism>
<dbReference type="GO" id="GO:0003677">
    <property type="term" value="F:DNA binding"/>
    <property type="evidence" value="ECO:0007669"/>
    <property type="project" value="UniProtKB-KW"/>
</dbReference>
<keyword evidence="2" id="KW-0805">Transcription regulation</keyword>
<dbReference type="SUPFAM" id="SSF101936">
    <property type="entry name" value="DNA-binding pseudobarrel domain"/>
    <property type="match status" value="2"/>
</dbReference>
<dbReference type="InterPro" id="IPR044837">
    <property type="entry name" value="REM16-like"/>
</dbReference>
<reference evidence="8 9" key="1">
    <citation type="submission" date="2020-10" db="EMBL/GenBank/DDBJ databases">
        <title>The Coptis chinensis genome and diversification of protoberbering-type alkaloids.</title>
        <authorList>
            <person name="Wang B."/>
            <person name="Shu S."/>
            <person name="Song C."/>
            <person name="Liu Y."/>
        </authorList>
    </citation>
    <scope>NUCLEOTIDE SEQUENCE [LARGE SCALE GENOMIC DNA]</scope>
    <source>
        <strain evidence="8">HL-2020</strain>
        <tissue evidence="8">Leaf</tissue>
    </source>
</reference>
<dbReference type="InterPro" id="IPR003340">
    <property type="entry name" value="B3_DNA-bd"/>
</dbReference>
<keyword evidence="5" id="KW-0539">Nucleus</keyword>
<feature type="compositionally biased region" description="Polar residues" evidence="6">
    <location>
        <begin position="183"/>
        <end position="198"/>
    </location>
</feature>
<name>A0A835LUL8_9MAGN</name>
<evidence type="ECO:0000256" key="2">
    <source>
        <dbReference type="ARBA" id="ARBA00023015"/>
    </source>
</evidence>
<dbReference type="PROSITE" id="PS50863">
    <property type="entry name" value="B3"/>
    <property type="match status" value="2"/>
</dbReference>
<dbReference type="PANTHER" id="PTHR31391:SF106">
    <property type="entry name" value="B3 DOMAIN-CONTAINING PROTEIN OS01G0723500"/>
    <property type="match status" value="1"/>
</dbReference>
<evidence type="ECO:0000256" key="1">
    <source>
        <dbReference type="ARBA" id="ARBA00004123"/>
    </source>
</evidence>
<dbReference type="SMART" id="SM00384">
    <property type="entry name" value="AT_hook"/>
    <property type="match status" value="2"/>
</dbReference>
<accession>A0A835LUL8</accession>
<dbReference type="OrthoDB" id="1666376at2759"/>
<dbReference type="InterPro" id="IPR015300">
    <property type="entry name" value="DNA-bd_pseudobarrel_sf"/>
</dbReference>
<evidence type="ECO:0000313" key="9">
    <source>
        <dbReference type="Proteomes" id="UP000631114"/>
    </source>
</evidence>
<dbReference type="InterPro" id="IPR017956">
    <property type="entry name" value="AT_hook_DNA-bd_motif"/>
</dbReference>
<dbReference type="Pfam" id="PF02362">
    <property type="entry name" value="B3"/>
    <property type="match status" value="2"/>
</dbReference>
<proteinExistence type="predicted"/>
<comment type="caution">
    <text evidence="8">The sequence shown here is derived from an EMBL/GenBank/DDBJ whole genome shotgun (WGS) entry which is preliminary data.</text>
</comment>
<comment type="subcellular location">
    <subcellularLocation>
        <location evidence="1">Nucleus</location>
    </subcellularLocation>
</comment>
<gene>
    <name evidence="8" type="ORF">IFM89_011866</name>
</gene>
<dbReference type="GO" id="GO:0005634">
    <property type="term" value="C:nucleus"/>
    <property type="evidence" value="ECO:0007669"/>
    <property type="project" value="UniProtKB-SubCell"/>
</dbReference>
<evidence type="ECO:0000256" key="6">
    <source>
        <dbReference type="SAM" id="MobiDB-lite"/>
    </source>
</evidence>
<evidence type="ECO:0000256" key="3">
    <source>
        <dbReference type="ARBA" id="ARBA00023125"/>
    </source>
</evidence>
<dbReference type="Proteomes" id="UP000631114">
    <property type="component" value="Unassembled WGS sequence"/>
</dbReference>
<feature type="region of interest" description="Disordered" evidence="6">
    <location>
        <begin position="117"/>
        <end position="198"/>
    </location>
</feature>
<keyword evidence="3" id="KW-0238">DNA-binding</keyword>
<evidence type="ECO:0000313" key="8">
    <source>
        <dbReference type="EMBL" id="KAF9608828.1"/>
    </source>
</evidence>